<dbReference type="STRING" id="856736.SAMN04488058_101296"/>
<keyword evidence="2" id="KW-1185">Reference proteome</keyword>
<sequence>MRAIVLDLRDRLSVLGVPVLLPEDRDVPHQAGPTDAQGRPMVGGGERGLGAYLRQHPQGFVQLEEPQGITVSGAVQTYWVALGCVAPTPETAEALAREVLRLTCGLATREPGHYTLVIPDSPRALADGAYLTRPTVSRAAIGGQL</sequence>
<proteinExistence type="predicted"/>
<protein>
    <submittedName>
        <fullName evidence="1">Uncharacterized protein</fullName>
    </submittedName>
</protein>
<dbReference type="Proteomes" id="UP000199223">
    <property type="component" value="Unassembled WGS sequence"/>
</dbReference>
<dbReference type="EMBL" id="FNZA01000001">
    <property type="protein sequence ID" value="SEI66997.1"/>
    <property type="molecule type" value="Genomic_DNA"/>
</dbReference>
<reference evidence="2" key="1">
    <citation type="submission" date="2016-10" db="EMBL/GenBank/DDBJ databases">
        <authorList>
            <person name="Varghese N."/>
            <person name="Submissions S."/>
        </authorList>
    </citation>
    <scope>NUCLEOTIDE SEQUENCE [LARGE SCALE GENOMIC DNA]</scope>
    <source>
        <strain evidence="2">CGMCC 1.10218</strain>
    </source>
</reference>
<evidence type="ECO:0000313" key="2">
    <source>
        <dbReference type="Proteomes" id="UP000199223"/>
    </source>
</evidence>
<dbReference type="OrthoDB" id="69108at2"/>
<organism evidence="1 2">
    <name type="scientific">Deinococcus reticulitermitis</name>
    <dbReference type="NCBI Taxonomy" id="856736"/>
    <lineage>
        <taxon>Bacteria</taxon>
        <taxon>Thermotogati</taxon>
        <taxon>Deinococcota</taxon>
        <taxon>Deinococci</taxon>
        <taxon>Deinococcales</taxon>
        <taxon>Deinococcaceae</taxon>
        <taxon>Deinococcus</taxon>
    </lineage>
</organism>
<dbReference type="RefSeq" id="WP_092262736.1">
    <property type="nucleotide sequence ID" value="NZ_FNZA01000001.1"/>
</dbReference>
<dbReference type="AlphaFoldDB" id="A0A1H6SQC1"/>
<evidence type="ECO:0000313" key="1">
    <source>
        <dbReference type="EMBL" id="SEI66997.1"/>
    </source>
</evidence>
<accession>A0A1H6SQC1</accession>
<gene>
    <name evidence="1" type="ORF">SAMN04488058_101296</name>
</gene>
<name>A0A1H6SQC1_9DEIO</name>